<keyword evidence="8" id="KW-1185">Reference proteome</keyword>
<evidence type="ECO:0000256" key="4">
    <source>
        <dbReference type="SAM" id="Phobius"/>
    </source>
</evidence>
<dbReference type="GO" id="GO:0016567">
    <property type="term" value="P:protein ubiquitination"/>
    <property type="evidence" value="ECO:0007669"/>
    <property type="project" value="UniProtKB-UniPathway"/>
</dbReference>
<organism evidence="7 8">
    <name type="scientific">Glossina morsitans morsitans</name>
    <name type="common">Savannah tsetse fly</name>
    <dbReference type="NCBI Taxonomy" id="37546"/>
    <lineage>
        <taxon>Eukaryota</taxon>
        <taxon>Metazoa</taxon>
        <taxon>Ecdysozoa</taxon>
        <taxon>Arthropoda</taxon>
        <taxon>Hexapoda</taxon>
        <taxon>Insecta</taxon>
        <taxon>Pterygota</taxon>
        <taxon>Neoptera</taxon>
        <taxon>Endopterygota</taxon>
        <taxon>Diptera</taxon>
        <taxon>Brachycera</taxon>
        <taxon>Muscomorpha</taxon>
        <taxon>Hippoboscoidea</taxon>
        <taxon>Glossinidae</taxon>
        <taxon>Glossina</taxon>
    </lineage>
</organism>
<reference evidence="7" key="1">
    <citation type="submission" date="2020-05" db="UniProtKB">
        <authorList>
            <consortium name="EnsemblMetazoa"/>
        </authorList>
    </citation>
    <scope>IDENTIFICATION</scope>
    <source>
        <strain evidence="7">Yale</strain>
    </source>
</reference>
<dbReference type="Pfam" id="PF00651">
    <property type="entry name" value="BTB"/>
    <property type="match status" value="1"/>
</dbReference>
<proteinExistence type="predicted"/>
<feature type="region of interest" description="Disordered" evidence="3">
    <location>
        <begin position="84"/>
        <end position="103"/>
    </location>
</feature>
<feature type="region of interest" description="Disordered" evidence="3">
    <location>
        <begin position="54"/>
        <end position="78"/>
    </location>
</feature>
<dbReference type="Pfam" id="PF07707">
    <property type="entry name" value="BACK"/>
    <property type="match status" value="2"/>
</dbReference>
<dbReference type="FunFam" id="1.25.40.420:FF:000001">
    <property type="entry name" value="Kelch-like family member 12"/>
    <property type="match status" value="2"/>
</dbReference>
<evidence type="ECO:0000256" key="2">
    <source>
        <dbReference type="ARBA" id="ARBA00022737"/>
    </source>
</evidence>
<evidence type="ECO:0000256" key="1">
    <source>
        <dbReference type="ARBA" id="ARBA00022441"/>
    </source>
</evidence>
<dbReference type="PANTHER" id="PTHR45632:SF3">
    <property type="entry name" value="KELCH-LIKE PROTEIN 32"/>
    <property type="match status" value="1"/>
</dbReference>
<evidence type="ECO:0000313" key="8">
    <source>
        <dbReference type="Proteomes" id="UP000092444"/>
    </source>
</evidence>
<accession>A0A1A9YUC4</accession>
<dbReference type="Gene3D" id="1.25.40.420">
    <property type="match status" value="2"/>
</dbReference>
<keyword evidence="4" id="KW-1133">Transmembrane helix</keyword>
<feature type="domain" description="BACK" evidence="6">
    <location>
        <begin position="991"/>
        <end position="1090"/>
    </location>
</feature>
<feature type="transmembrane region" description="Helical" evidence="4">
    <location>
        <begin position="12"/>
        <end position="34"/>
    </location>
</feature>
<evidence type="ECO:0008006" key="9">
    <source>
        <dbReference type="Google" id="ProtNLM"/>
    </source>
</evidence>
<feature type="domain" description="BACK" evidence="6">
    <location>
        <begin position="584"/>
        <end position="686"/>
    </location>
</feature>
<dbReference type="Proteomes" id="UP000092444">
    <property type="component" value="Unassembled WGS sequence"/>
</dbReference>
<dbReference type="SUPFAM" id="SSF50965">
    <property type="entry name" value="Galactose oxidase, central domain"/>
    <property type="match status" value="1"/>
</dbReference>
<evidence type="ECO:0000259" key="6">
    <source>
        <dbReference type="SMART" id="SM00875"/>
    </source>
</evidence>
<dbReference type="STRING" id="37546.A0A1A9YUC4"/>
<dbReference type="Pfam" id="PF01344">
    <property type="entry name" value="Kelch_1"/>
    <property type="match status" value="7"/>
</dbReference>
<feature type="domain" description="BTB" evidence="5">
    <location>
        <begin position="478"/>
        <end position="579"/>
    </location>
</feature>
<keyword evidence="2" id="KW-0677">Repeat</keyword>
<dbReference type="InterPro" id="IPR011705">
    <property type="entry name" value="BACK"/>
</dbReference>
<dbReference type="PANTHER" id="PTHR45632">
    <property type="entry name" value="LD33804P"/>
    <property type="match status" value="1"/>
</dbReference>
<dbReference type="VEuPathDB" id="VectorBase:GMOY002579"/>
<dbReference type="SUPFAM" id="SSF117281">
    <property type="entry name" value="Kelch motif"/>
    <property type="match status" value="1"/>
</dbReference>
<dbReference type="SMART" id="SM00875">
    <property type="entry name" value="BACK"/>
    <property type="match status" value="2"/>
</dbReference>
<dbReference type="UniPathway" id="UPA00143"/>
<evidence type="ECO:0000256" key="3">
    <source>
        <dbReference type="SAM" id="MobiDB-lite"/>
    </source>
</evidence>
<dbReference type="InterPro" id="IPR011043">
    <property type="entry name" value="Gal_Oxase/kelch_b-propeller"/>
</dbReference>
<evidence type="ECO:0000313" key="7">
    <source>
        <dbReference type="EnsemblMetazoa" id="GMOY002579-PA"/>
    </source>
</evidence>
<protein>
    <recommendedName>
        <fullName evidence="9">BTB domain-containing protein</fullName>
    </recommendedName>
</protein>
<dbReference type="GO" id="GO:0003779">
    <property type="term" value="F:actin binding"/>
    <property type="evidence" value="ECO:0007669"/>
    <property type="project" value="UniProtKB-KW"/>
</dbReference>
<dbReference type="SMART" id="SM00612">
    <property type="entry name" value="Kelch"/>
    <property type="match status" value="10"/>
</dbReference>
<dbReference type="InterPro" id="IPR011333">
    <property type="entry name" value="SKP1/BTB/POZ_sf"/>
</dbReference>
<keyword evidence="4" id="KW-0812">Transmembrane</keyword>
<keyword evidence="1" id="KW-0880">Kelch repeat</keyword>
<name>A0A1A9YUC4_GLOMM</name>
<dbReference type="Gene3D" id="3.30.710.10">
    <property type="entry name" value="Potassium Channel Kv1.1, Chain A"/>
    <property type="match status" value="1"/>
</dbReference>
<evidence type="ECO:0000259" key="5">
    <source>
        <dbReference type="SMART" id="SM00225"/>
    </source>
</evidence>
<dbReference type="EMBL" id="CCAG010016615">
    <property type="status" value="NOT_ANNOTATED_CDS"/>
    <property type="molecule type" value="Genomic_DNA"/>
</dbReference>
<sequence length="1416" mass="161549">MEDKVQIVRLYVLVNPILHSFIYMLLIRIFYAYLADTKVEEEVTGQYTGKTIRSDALKEDTEESEAWPSEPMCTEDELTDECKSGLPYKSRDSSPKSSSKDSLTNSIHTGILRFYSDNRHNDACLIHDTKEDVGYVNEKPICTKQSLVCLTEEKEMCTRRRVCGTFSQNFNNTKEAGRYARNRKEIKVAASCPCKFNSTYMLRINMYLIKKVPRDQIGQPKMPRKSAGTSIYPRDANEIKDMEDEVPIRKNMSFVCVPEVKEGTIKRWLWKGETRNDISIRTCKDMNAFNAKANFRKRWVCEGFNDLAVGPKCACDVKKDTGYAFMDEIHEIPIRKNKSFVCIPEIAAEGIERWTYKNMNASSYSWSSGRTQGGGGSQWMSSDNDLPSKSSACKCSKCAPKPKMVPNEDDERDDMFSACTKEYKPFAKYSDACIPCTSREHKDDNMTAKLTDVCQPFTSGIEENTNEPTKDPDASTVACGVPCIKKGAFHILLTKCYFIARITLEFEFFFFFVEDIKGRSGMVQFEDIDICTLKQIIDFIYSGKLTVNEKNVRNLLVASSLLQIDWITKKCFQFCKHRLNVSNCFSLRKLAAAYKRTDLCDRCDDYIYRNFLEVIDTDEYGLLCFEEVKDLLSSNEIVTDTEVSVFDGVINWIKHCPSERLSLLLPLMNCVRLPIMSAKCLMTCVATEPYIKDNPECKDLLLDAMKYHLVPEKRYLMISERTQERKPSKMISHVILAGANCSEGRMYDKDFTNCVCMARMKQRRCQAGVTSWHNLLYVVGGKDQSNSLKTAECYNPLTNAWVNIPSMAAKHCNFGICSMYGLIYACGGHDGCSIHNYVECYDTLTSKWISCPAMKCSLDNTHASALDNCIYCMGTIGGLTNFERFDLREGIWCKMPSLLNYRKYSDMVSYGNYLFCMGGLSLDNRAQNTGERFDIRSNKWEHIPSMPSARYGHSMVEIDGNVYVIGGDHNLTVEYYNIGLNEWVQLHKPMYITLADAYNCKELYNRCQDYIHKNYLKLINTEEHSLLSYEEIKELVSSDEIVIDSEKSVFDAILKWTKHNPEKRLTHFADLMSYVRFPLIDAKPLMNNVANEPFIRNDAQCKDFLIEAMRYHLVPEERHMLTSDRTQKRKPSGMQPHVILAGGIHSVECRMYNEFFNSAISMAPMRHRKLHAGVTASHNLLFVVGGKDRHNYATKTAQSYNPLNNTWTDIPSMAVKHYDFGICSVNGLIYACGGHDGSAVHNYVESYDILTSKWSSCPVMISKSENVRAAILDNSIYCIGNVGSETNLERYDPREGLWYAMSSLTNYRKCSDVVSHGNYLYCLGGLNHNNQTESSGERFEVRHNKWQSMPPMFIARHSHSLVEIDGIIYILGGENNNLATTKVERYDINHNEWSTMEFANVKHVSGGAAVVNCFPL</sequence>
<dbReference type="EnsemblMetazoa" id="GMOY002579-RA">
    <property type="protein sequence ID" value="GMOY002579-PA"/>
    <property type="gene ID" value="GMOY002579"/>
</dbReference>
<dbReference type="InterPro" id="IPR015915">
    <property type="entry name" value="Kelch-typ_b-propeller"/>
</dbReference>
<dbReference type="Gene3D" id="2.120.10.80">
    <property type="entry name" value="Kelch-type beta propeller"/>
    <property type="match status" value="2"/>
</dbReference>
<dbReference type="SMART" id="SM00225">
    <property type="entry name" value="BTB"/>
    <property type="match status" value="1"/>
</dbReference>
<dbReference type="InterPro" id="IPR006652">
    <property type="entry name" value="Kelch_1"/>
</dbReference>
<keyword evidence="4" id="KW-0472">Membrane</keyword>
<dbReference type="SUPFAM" id="SSF54695">
    <property type="entry name" value="POZ domain"/>
    <property type="match status" value="1"/>
</dbReference>
<dbReference type="InterPro" id="IPR000210">
    <property type="entry name" value="BTB/POZ_dom"/>
</dbReference>